<accession>A0A5C5VTQ2</accession>
<feature type="domain" description="Tyr recombinase" evidence="5">
    <location>
        <begin position="80"/>
        <end position="268"/>
    </location>
</feature>
<dbReference type="InterPro" id="IPR002104">
    <property type="entry name" value="Integrase_catalytic"/>
</dbReference>
<dbReference type="Pfam" id="PF00589">
    <property type="entry name" value="Phage_integrase"/>
    <property type="match status" value="1"/>
</dbReference>
<feature type="compositionally biased region" description="Basic residues" evidence="4">
    <location>
        <begin position="345"/>
        <end position="354"/>
    </location>
</feature>
<dbReference type="GO" id="GO:0006310">
    <property type="term" value="P:DNA recombination"/>
    <property type="evidence" value="ECO:0007669"/>
    <property type="project" value="UniProtKB-KW"/>
</dbReference>
<feature type="region of interest" description="Disordered" evidence="4">
    <location>
        <begin position="287"/>
        <end position="308"/>
    </location>
</feature>
<dbReference type="PANTHER" id="PTHR30349:SF41">
    <property type="entry name" value="INTEGRASE_RECOMBINASE PROTEIN MJ0367-RELATED"/>
    <property type="match status" value="1"/>
</dbReference>
<comment type="caution">
    <text evidence="6">The sequence shown here is derived from an EMBL/GenBank/DDBJ whole genome shotgun (WGS) entry which is preliminary data.</text>
</comment>
<keyword evidence="2" id="KW-0238">DNA-binding</keyword>
<dbReference type="AlphaFoldDB" id="A0A5C5VTQ2"/>
<organism evidence="6 7">
    <name type="scientific">Botrimarina hoheduenensis</name>
    <dbReference type="NCBI Taxonomy" id="2528000"/>
    <lineage>
        <taxon>Bacteria</taxon>
        <taxon>Pseudomonadati</taxon>
        <taxon>Planctomycetota</taxon>
        <taxon>Planctomycetia</taxon>
        <taxon>Pirellulales</taxon>
        <taxon>Lacipirellulaceae</taxon>
        <taxon>Botrimarina</taxon>
    </lineage>
</organism>
<dbReference type="InterPro" id="IPR050090">
    <property type="entry name" value="Tyrosine_recombinase_XerCD"/>
</dbReference>
<protein>
    <submittedName>
        <fullName evidence="6">Site-specific tyrosine recombinase XerC</fullName>
    </submittedName>
</protein>
<evidence type="ECO:0000313" key="6">
    <source>
        <dbReference type="EMBL" id="TWT41517.1"/>
    </source>
</evidence>
<dbReference type="SUPFAM" id="SSF56349">
    <property type="entry name" value="DNA breaking-rejoining enzymes"/>
    <property type="match status" value="1"/>
</dbReference>
<keyword evidence="7" id="KW-1185">Reference proteome</keyword>
<dbReference type="GO" id="GO:0003677">
    <property type="term" value="F:DNA binding"/>
    <property type="evidence" value="ECO:0007669"/>
    <property type="project" value="UniProtKB-KW"/>
</dbReference>
<dbReference type="PANTHER" id="PTHR30349">
    <property type="entry name" value="PHAGE INTEGRASE-RELATED"/>
    <property type="match status" value="1"/>
</dbReference>
<sequence length="354" mass="39579">MSRVRRIVQDASMESIVDIDIESVEEVLRERLATGELGFRTYNHYAQAIDSFCNWMVPKRMPHNPLQGLKRLNAQEDIRHQRRALLPDEFATLVQSARTSGVSIQCFDGEQRARIYIMSYMTGLRRRELASLTPESFDLEGTPPTLTIDAACSKHRRKDVLPLHADLALRLPEWCAGLAPDEKLFPKLDRRRTWLMVKKDLERAGLPYRDKKGRVADFHAAGRHTHITELLRNGASVPEAKELARHSDVRMTMKYTHIGLADQAKAIAKLPAGKSWLHIGCISGHADGHKKASGDTTQAGQDTPEDAVNPCRKGVLAQKNAGWPCLAQPAKSGGGGNRTGLGYRAKSRKPMRLR</sequence>
<evidence type="ECO:0000256" key="4">
    <source>
        <dbReference type="SAM" id="MobiDB-lite"/>
    </source>
</evidence>
<feature type="region of interest" description="Disordered" evidence="4">
    <location>
        <begin position="327"/>
        <end position="354"/>
    </location>
</feature>
<dbReference type="Gene3D" id="1.10.443.10">
    <property type="entry name" value="Intergrase catalytic core"/>
    <property type="match status" value="1"/>
</dbReference>
<name>A0A5C5VTQ2_9BACT</name>
<dbReference type="PROSITE" id="PS51898">
    <property type="entry name" value="TYR_RECOMBINASE"/>
    <property type="match status" value="1"/>
</dbReference>
<keyword evidence="3" id="KW-0233">DNA recombination</keyword>
<reference evidence="6 7" key="1">
    <citation type="submission" date="2019-02" db="EMBL/GenBank/DDBJ databases">
        <title>Deep-cultivation of Planctomycetes and their phenomic and genomic characterization uncovers novel biology.</title>
        <authorList>
            <person name="Wiegand S."/>
            <person name="Jogler M."/>
            <person name="Boedeker C."/>
            <person name="Pinto D."/>
            <person name="Vollmers J."/>
            <person name="Rivas-Marin E."/>
            <person name="Kohn T."/>
            <person name="Peeters S.H."/>
            <person name="Heuer A."/>
            <person name="Rast P."/>
            <person name="Oberbeckmann S."/>
            <person name="Bunk B."/>
            <person name="Jeske O."/>
            <person name="Meyerdierks A."/>
            <person name="Storesund J.E."/>
            <person name="Kallscheuer N."/>
            <person name="Luecker S."/>
            <person name="Lage O.M."/>
            <person name="Pohl T."/>
            <person name="Merkel B.J."/>
            <person name="Hornburger P."/>
            <person name="Mueller R.-W."/>
            <person name="Bruemmer F."/>
            <person name="Labrenz M."/>
            <person name="Spormann A.M."/>
            <person name="Op Den Camp H."/>
            <person name="Overmann J."/>
            <person name="Amann R."/>
            <person name="Jetten M.S.M."/>
            <person name="Mascher T."/>
            <person name="Medema M.H."/>
            <person name="Devos D.P."/>
            <person name="Kaster A.-K."/>
            <person name="Ovreas L."/>
            <person name="Rohde M."/>
            <person name="Galperin M.Y."/>
            <person name="Jogler C."/>
        </authorList>
    </citation>
    <scope>NUCLEOTIDE SEQUENCE [LARGE SCALE GENOMIC DNA]</scope>
    <source>
        <strain evidence="6 7">Pla111</strain>
    </source>
</reference>
<proteinExistence type="inferred from homology"/>
<evidence type="ECO:0000259" key="5">
    <source>
        <dbReference type="PROSITE" id="PS51898"/>
    </source>
</evidence>
<dbReference type="InterPro" id="IPR013762">
    <property type="entry name" value="Integrase-like_cat_sf"/>
</dbReference>
<evidence type="ECO:0000313" key="7">
    <source>
        <dbReference type="Proteomes" id="UP000318995"/>
    </source>
</evidence>
<evidence type="ECO:0000256" key="2">
    <source>
        <dbReference type="ARBA" id="ARBA00023125"/>
    </source>
</evidence>
<dbReference type="Proteomes" id="UP000318995">
    <property type="component" value="Unassembled WGS sequence"/>
</dbReference>
<dbReference type="GO" id="GO:0015074">
    <property type="term" value="P:DNA integration"/>
    <property type="evidence" value="ECO:0007669"/>
    <property type="project" value="InterPro"/>
</dbReference>
<evidence type="ECO:0000256" key="1">
    <source>
        <dbReference type="ARBA" id="ARBA00008857"/>
    </source>
</evidence>
<dbReference type="InterPro" id="IPR011010">
    <property type="entry name" value="DNA_brk_join_enz"/>
</dbReference>
<comment type="similarity">
    <text evidence="1">Belongs to the 'phage' integrase family.</text>
</comment>
<gene>
    <name evidence="6" type="ORF">Pla111_28930</name>
</gene>
<dbReference type="EMBL" id="SJPH01000008">
    <property type="protein sequence ID" value="TWT41517.1"/>
    <property type="molecule type" value="Genomic_DNA"/>
</dbReference>
<evidence type="ECO:0000256" key="3">
    <source>
        <dbReference type="ARBA" id="ARBA00023172"/>
    </source>
</evidence>